<protein>
    <submittedName>
        <fullName evidence="1">Uncharacterized protein</fullName>
    </submittedName>
</protein>
<accession>A0A1H8WQY0</accession>
<dbReference type="Proteomes" id="UP000198960">
    <property type="component" value="Unassembled WGS sequence"/>
</dbReference>
<evidence type="ECO:0000313" key="1">
    <source>
        <dbReference type="EMBL" id="SEP29498.1"/>
    </source>
</evidence>
<dbReference type="RefSeq" id="WP_091949553.1">
    <property type="nucleotide sequence ID" value="NZ_FOEE01000025.1"/>
</dbReference>
<proteinExistence type="predicted"/>
<evidence type="ECO:0000313" key="2">
    <source>
        <dbReference type="Proteomes" id="UP000198960"/>
    </source>
</evidence>
<dbReference type="EMBL" id="FOEE01000025">
    <property type="protein sequence ID" value="SEP29498.1"/>
    <property type="molecule type" value="Genomic_DNA"/>
</dbReference>
<name>A0A1H8WQY0_9ACTN</name>
<organism evidence="1 2">
    <name type="scientific">Trujillonella endophytica</name>
    <dbReference type="NCBI Taxonomy" id="673521"/>
    <lineage>
        <taxon>Bacteria</taxon>
        <taxon>Bacillati</taxon>
        <taxon>Actinomycetota</taxon>
        <taxon>Actinomycetes</taxon>
        <taxon>Geodermatophilales</taxon>
        <taxon>Geodermatophilaceae</taxon>
        <taxon>Trujillonella</taxon>
    </lineage>
</organism>
<sequence length="160" mass="16930">MPKFDESALSSFRAFAAETATACAVERLTGTEATVRGGRRKGADVIDAGETYLVDAKVLTPTTAAERREWPGCSWKFVRQDHAPFSGELTHIGLVQLDQTATHAGITSGRLIADAGVTDTVVSLVPVATMNADLDPVGGAEHGWRYVLVDDALLAAHVVP</sequence>
<reference evidence="2" key="1">
    <citation type="submission" date="2016-10" db="EMBL/GenBank/DDBJ databases">
        <authorList>
            <person name="Varghese N."/>
            <person name="Submissions S."/>
        </authorList>
    </citation>
    <scope>NUCLEOTIDE SEQUENCE [LARGE SCALE GENOMIC DNA]</scope>
    <source>
        <strain evidence="2">DSM 45413</strain>
    </source>
</reference>
<dbReference type="AlphaFoldDB" id="A0A1H8WQY0"/>
<dbReference type="STRING" id="673521.SAMN05660991_04603"/>
<gene>
    <name evidence="1" type="ORF">SAMN05660991_04603</name>
</gene>
<keyword evidence="2" id="KW-1185">Reference proteome</keyword>